<proteinExistence type="predicted"/>
<dbReference type="EMBL" id="JAARPL010000014">
    <property type="protein sequence ID" value="MBC1373658.1"/>
    <property type="molecule type" value="Genomic_DNA"/>
</dbReference>
<dbReference type="RefSeq" id="WP_185377978.1">
    <property type="nucleotide sequence ID" value="NZ_JAARPL010000014.1"/>
</dbReference>
<dbReference type="Proteomes" id="UP000591929">
    <property type="component" value="Unassembled WGS sequence"/>
</dbReference>
<protein>
    <submittedName>
        <fullName evidence="1">Uncharacterized protein</fullName>
    </submittedName>
</protein>
<organism evidence="1 2">
    <name type="scientific">Listeria booriae</name>
    <dbReference type="NCBI Taxonomy" id="1552123"/>
    <lineage>
        <taxon>Bacteria</taxon>
        <taxon>Bacillati</taxon>
        <taxon>Bacillota</taxon>
        <taxon>Bacilli</taxon>
        <taxon>Bacillales</taxon>
        <taxon>Listeriaceae</taxon>
        <taxon>Listeria</taxon>
    </lineage>
</organism>
<evidence type="ECO:0000313" key="2">
    <source>
        <dbReference type="Proteomes" id="UP000591929"/>
    </source>
</evidence>
<evidence type="ECO:0000313" key="1">
    <source>
        <dbReference type="EMBL" id="MBC1373658.1"/>
    </source>
</evidence>
<name>A0A841Y9U2_9LIST</name>
<gene>
    <name evidence="1" type="ORF">HB847_14995</name>
</gene>
<dbReference type="AlphaFoldDB" id="A0A841Y9U2"/>
<sequence>MLIRIDSKKAGDTVEQHMWSGYQFDKAGTIRATTDTKIQLKMAQTTIAMQDQLTAALASLATKLTNSGDHLSASEQIYLESSEVLIIADGVATMVESDFSEIIQVCQQAIFRGKWAGDVK</sequence>
<comment type="caution">
    <text evidence="1">The sequence shown here is derived from an EMBL/GenBank/DDBJ whole genome shotgun (WGS) entry which is preliminary data.</text>
</comment>
<accession>A0A841Y9U2</accession>
<reference evidence="1 2" key="1">
    <citation type="submission" date="2020-03" db="EMBL/GenBank/DDBJ databases">
        <title>Soil Listeria distribution.</title>
        <authorList>
            <person name="Liao J."/>
            <person name="Wiedmann M."/>
        </authorList>
    </citation>
    <scope>NUCLEOTIDE SEQUENCE [LARGE SCALE GENOMIC DNA]</scope>
    <source>
        <strain evidence="1 2">FSL L7-1681</strain>
    </source>
</reference>